<evidence type="ECO:0000259" key="4">
    <source>
        <dbReference type="PROSITE" id="PS50883"/>
    </source>
</evidence>
<dbReference type="PROSITE" id="PS50883">
    <property type="entry name" value="EAL"/>
    <property type="match status" value="1"/>
</dbReference>
<dbReference type="InterPro" id="IPR001633">
    <property type="entry name" value="EAL_dom"/>
</dbReference>
<dbReference type="SUPFAM" id="SSF141868">
    <property type="entry name" value="EAL domain-like"/>
    <property type="match status" value="1"/>
</dbReference>
<accession>Q67NQ9</accession>
<dbReference type="CDD" id="cd01948">
    <property type="entry name" value="EAL"/>
    <property type="match status" value="1"/>
</dbReference>
<dbReference type="HOGENOM" id="CLU_000445_70_20_9"/>
<feature type="region of interest" description="Disordered" evidence="1">
    <location>
        <begin position="1"/>
        <end position="39"/>
    </location>
</feature>
<dbReference type="Pfam" id="PF00990">
    <property type="entry name" value="GGDEF"/>
    <property type="match status" value="1"/>
</dbReference>
<dbReference type="Gene3D" id="3.30.70.270">
    <property type="match status" value="1"/>
</dbReference>
<dbReference type="InterPro" id="IPR001610">
    <property type="entry name" value="PAC"/>
</dbReference>
<evidence type="ECO:0000313" key="6">
    <source>
        <dbReference type="EMBL" id="BAD40684.1"/>
    </source>
</evidence>
<dbReference type="SMART" id="SM00052">
    <property type="entry name" value="EAL"/>
    <property type="match status" value="1"/>
</dbReference>
<feature type="domain" description="EAL" evidence="4">
    <location>
        <begin position="469"/>
        <end position="720"/>
    </location>
</feature>
<dbReference type="PROSITE" id="PS50887">
    <property type="entry name" value="GGDEF"/>
    <property type="match status" value="1"/>
</dbReference>
<gene>
    <name evidence="6" type="ordered locus">STH1699</name>
</gene>
<dbReference type="InterPro" id="IPR043128">
    <property type="entry name" value="Rev_trsase/Diguanyl_cyclase"/>
</dbReference>
<dbReference type="Pfam" id="PF00563">
    <property type="entry name" value="EAL"/>
    <property type="match status" value="1"/>
</dbReference>
<reference evidence="6 7" key="1">
    <citation type="journal article" date="2004" name="Nucleic Acids Res.">
        <title>Genome sequence of Symbiobacterium thermophilum, an uncultivable bacterium that depends on microbial commensalism.</title>
        <authorList>
            <person name="Ueda K."/>
            <person name="Yamashita A."/>
            <person name="Ishikawa J."/>
            <person name="Shimada M."/>
            <person name="Watsuji T."/>
            <person name="Morimura K."/>
            <person name="Ikeda H."/>
            <person name="Hattori M."/>
            <person name="Beppu T."/>
        </authorList>
    </citation>
    <scope>NUCLEOTIDE SEQUENCE [LARGE SCALE GENOMIC DNA]</scope>
    <source>
        <strain evidence="7">T / IAM 14863</strain>
    </source>
</reference>
<feature type="domain" description="GGDEF" evidence="5">
    <location>
        <begin position="325"/>
        <end position="458"/>
    </location>
</feature>
<dbReference type="PANTHER" id="PTHR44757">
    <property type="entry name" value="DIGUANYLATE CYCLASE DGCP"/>
    <property type="match status" value="1"/>
</dbReference>
<dbReference type="SMART" id="SM00267">
    <property type="entry name" value="GGDEF"/>
    <property type="match status" value="1"/>
</dbReference>
<evidence type="ECO:0000259" key="2">
    <source>
        <dbReference type="PROSITE" id="PS50112"/>
    </source>
</evidence>
<name>Q67NQ9_SYMTH</name>
<dbReference type="STRING" id="292459.STH1699"/>
<feature type="domain" description="PAS" evidence="2">
    <location>
        <begin position="174"/>
        <end position="228"/>
    </location>
</feature>
<dbReference type="eggNOG" id="COG5001">
    <property type="taxonomic scope" value="Bacteria"/>
</dbReference>
<dbReference type="InterPro" id="IPR000160">
    <property type="entry name" value="GGDEF_dom"/>
</dbReference>
<dbReference type="SMART" id="SM00086">
    <property type="entry name" value="PAC"/>
    <property type="match status" value="2"/>
</dbReference>
<dbReference type="InterPro" id="IPR035965">
    <property type="entry name" value="PAS-like_dom_sf"/>
</dbReference>
<evidence type="ECO:0000259" key="3">
    <source>
        <dbReference type="PROSITE" id="PS50113"/>
    </source>
</evidence>
<evidence type="ECO:0000313" key="7">
    <source>
        <dbReference type="Proteomes" id="UP000000417"/>
    </source>
</evidence>
<dbReference type="SMART" id="SM00091">
    <property type="entry name" value="PAS"/>
    <property type="match status" value="2"/>
</dbReference>
<dbReference type="Gene3D" id="3.20.20.450">
    <property type="entry name" value="EAL domain"/>
    <property type="match status" value="1"/>
</dbReference>
<dbReference type="Gene3D" id="3.30.450.20">
    <property type="entry name" value="PAS domain"/>
    <property type="match status" value="2"/>
</dbReference>
<proteinExistence type="predicted"/>
<dbReference type="FunFam" id="3.30.70.270:FF:000001">
    <property type="entry name" value="Diguanylate cyclase domain protein"/>
    <property type="match status" value="1"/>
</dbReference>
<dbReference type="InterPro" id="IPR000014">
    <property type="entry name" value="PAS"/>
</dbReference>
<dbReference type="KEGG" id="sth:STH1699"/>
<dbReference type="PANTHER" id="PTHR44757:SF2">
    <property type="entry name" value="BIOFILM ARCHITECTURE MAINTENANCE PROTEIN MBAA"/>
    <property type="match status" value="1"/>
</dbReference>
<dbReference type="SUPFAM" id="SSF55785">
    <property type="entry name" value="PYP-like sensor domain (PAS domain)"/>
    <property type="match status" value="2"/>
</dbReference>
<dbReference type="Proteomes" id="UP000000417">
    <property type="component" value="Chromosome"/>
</dbReference>
<keyword evidence="7" id="KW-1185">Reference proteome</keyword>
<dbReference type="NCBIfam" id="TIGR00229">
    <property type="entry name" value="sensory_box"/>
    <property type="match status" value="2"/>
</dbReference>
<feature type="domain" description="PAC" evidence="3">
    <location>
        <begin position="123"/>
        <end position="173"/>
    </location>
</feature>
<dbReference type="CDD" id="cd00130">
    <property type="entry name" value="PAS"/>
    <property type="match status" value="2"/>
</dbReference>
<dbReference type="EMBL" id="AP006840">
    <property type="protein sequence ID" value="BAD40684.1"/>
    <property type="molecule type" value="Genomic_DNA"/>
</dbReference>
<dbReference type="InterPro" id="IPR029787">
    <property type="entry name" value="Nucleotide_cyclase"/>
</dbReference>
<dbReference type="AlphaFoldDB" id="Q67NQ9"/>
<sequence>MVPYAPGRSVGNVKSNGSTRGVTSMGNQPSRSDGAADVQRALARSEARLAGMLEITPAATVAVDADQRIVLFNDMAEQVFGYTREEVLGRPLDVLLPPETAARHRQHVTRFGLGPVRQRRMAERQELTARRKSGELFPAQIAIARVAMDDETLFLAVVQDLTERKETERRLKESEERFRLAFEHAPIGVALLDAGGAILEVNRALCAMLGYAPAELAGRPLTDLAAHPGAFPDPAHLQSAGPAPEVALRHRDGRTIWAQLSCAALNGWQSDTAFILQLQDITDRKRYEEELVRLAMVDSLTDLANRRRFQQELEEAVTEAERTGRSGALVFIDLDMFKHINDTLGHPAGDEVLRQVATILRSAIRPGDTAARLGGDEFALVLRNADGARAAQVADRLLTAIRRARFGGAEAPVSLTASMGVVLFPEHGRSVRELMNRADMALLEAKEGGRDSWAPFTPEGRWQREMQAQLLWRQRISRALEEDRFVLHYQPILDLRRNAVTRHEALLRMVGDGGELIFPGEFMAVAERFDLIQQVDRWVLERAVRELAELQRAGRRTVLEVNLSGRTLMDPVLPAVIRRGLTLRDVDPASLVLEITETAAISDVDQAERFIGEMKALGCRLALDDVGAGFASLYFLKRLPVDYIKIDGAFIRNLPHDTADQHLVRALASVCRELGKQTVAEFVDSPKTLQVVREYGIDYAQGYLIGRPGPGVYNTEEPCP</sequence>
<evidence type="ECO:0000256" key="1">
    <source>
        <dbReference type="SAM" id="MobiDB-lite"/>
    </source>
</evidence>
<feature type="compositionally biased region" description="Polar residues" evidence="1">
    <location>
        <begin position="12"/>
        <end position="31"/>
    </location>
</feature>
<dbReference type="SUPFAM" id="SSF55073">
    <property type="entry name" value="Nucleotide cyclase"/>
    <property type="match status" value="1"/>
</dbReference>
<dbReference type="eggNOG" id="COG2202">
    <property type="taxonomic scope" value="Bacteria"/>
</dbReference>
<dbReference type="NCBIfam" id="TIGR00254">
    <property type="entry name" value="GGDEF"/>
    <property type="match status" value="1"/>
</dbReference>
<organism evidence="6 7">
    <name type="scientific">Symbiobacterium thermophilum (strain DSM 24528 / JCM 14929 / IAM 14863 / T)</name>
    <dbReference type="NCBI Taxonomy" id="292459"/>
    <lineage>
        <taxon>Bacteria</taxon>
        <taxon>Bacillati</taxon>
        <taxon>Bacillota</taxon>
        <taxon>Clostridia</taxon>
        <taxon>Eubacteriales</taxon>
        <taxon>Symbiobacteriaceae</taxon>
        <taxon>Symbiobacterium</taxon>
    </lineage>
</organism>
<feature type="domain" description="PAS" evidence="2">
    <location>
        <begin position="45"/>
        <end position="97"/>
    </location>
</feature>
<dbReference type="Pfam" id="PF13188">
    <property type="entry name" value="PAS_8"/>
    <property type="match status" value="1"/>
</dbReference>
<dbReference type="PROSITE" id="PS50112">
    <property type="entry name" value="PAS"/>
    <property type="match status" value="2"/>
</dbReference>
<dbReference type="InterPro" id="IPR035919">
    <property type="entry name" value="EAL_sf"/>
</dbReference>
<dbReference type="PROSITE" id="PS50113">
    <property type="entry name" value="PAC"/>
    <property type="match status" value="2"/>
</dbReference>
<feature type="domain" description="PAC" evidence="3">
    <location>
        <begin position="242"/>
        <end position="293"/>
    </location>
</feature>
<dbReference type="Pfam" id="PF13426">
    <property type="entry name" value="PAS_9"/>
    <property type="match status" value="1"/>
</dbReference>
<dbReference type="eggNOG" id="COG5002">
    <property type="taxonomic scope" value="Bacteria"/>
</dbReference>
<evidence type="ECO:0000259" key="5">
    <source>
        <dbReference type="PROSITE" id="PS50887"/>
    </source>
</evidence>
<protein>
    <submittedName>
        <fullName evidence="6">Uncharacterized protein</fullName>
    </submittedName>
</protein>
<dbReference type="InterPro" id="IPR052155">
    <property type="entry name" value="Biofilm_reg_signaling"/>
</dbReference>
<dbReference type="InterPro" id="IPR000700">
    <property type="entry name" value="PAS-assoc_C"/>
</dbReference>
<dbReference type="CDD" id="cd01949">
    <property type="entry name" value="GGDEF"/>
    <property type="match status" value="1"/>
</dbReference>